<dbReference type="Gene3D" id="1.10.8.640">
    <property type="entry name" value="Cytochrome C biogenesis protein"/>
    <property type="match status" value="1"/>
</dbReference>
<gene>
    <name evidence="13" type="primary">ccmH</name>
</gene>
<dbReference type="FunFam" id="1.10.8.640:FF:000001">
    <property type="entry name" value="Cytochrome c-type biogenesis protein"/>
    <property type="match status" value="1"/>
</dbReference>
<feature type="repeat" description="TPR" evidence="9">
    <location>
        <begin position="229"/>
        <end position="262"/>
    </location>
</feature>
<dbReference type="AlphaFoldDB" id="Q8RPN6"/>
<keyword evidence="4 10" id="KW-0732">Signal</keyword>
<dbReference type="InterPro" id="IPR011990">
    <property type="entry name" value="TPR-like_helical_dom_sf"/>
</dbReference>
<feature type="transmembrane region" description="Helical" evidence="10">
    <location>
        <begin position="136"/>
        <end position="157"/>
    </location>
</feature>
<dbReference type="GO" id="GO:0005886">
    <property type="term" value="C:plasma membrane"/>
    <property type="evidence" value="ECO:0007669"/>
    <property type="project" value="TreeGrafter"/>
</dbReference>
<dbReference type="InterPro" id="IPR005616">
    <property type="entry name" value="CcmH/CycL/Ccl2/NrfF_N"/>
</dbReference>
<keyword evidence="7 9" id="KW-0802">TPR repeat</keyword>
<evidence type="ECO:0000259" key="12">
    <source>
        <dbReference type="Pfam" id="PF23914"/>
    </source>
</evidence>
<keyword evidence="5" id="KW-0677">Repeat</keyword>
<dbReference type="InterPro" id="IPR056413">
    <property type="entry name" value="TPR_CcmH_CycH"/>
</dbReference>
<reference evidence="13" key="1">
    <citation type="journal article" date="2002" name="Infect. Immun.">
        <title>The cytochrome c maturation locus of Legionella pneumophila promotes iron assimilation and intracellular infection and contains a strain-specific insertion sequence element.</title>
        <authorList>
            <person name="Viswanathan V.K."/>
            <person name="Kurtz S."/>
            <person name="Pedersen L.L."/>
            <person name="Abu Kwaik Y."/>
            <person name="Krcmarik K."/>
            <person name="Mody S."/>
            <person name="Cianciotto N.P."/>
        </authorList>
    </citation>
    <scope>NUCLEOTIDE SEQUENCE</scope>
    <source>
        <strain evidence="13">130b</strain>
    </source>
</reference>
<feature type="signal peptide" evidence="10">
    <location>
        <begin position="1"/>
        <end position="22"/>
    </location>
</feature>
<dbReference type="GO" id="GO:0017004">
    <property type="term" value="P:cytochrome complex assembly"/>
    <property type="evidence" value="ECO:0007669"/>
    <property type="project" value="UniProtKB-KW"/>
</dbReference>
<keyword evidence="10" id="KW-0472">Membrane</keyword>
<dbReference type="SMART" id="SM00028">
    <property type="entry name" value="TPR"/>
    <property type="match status" value="2"/>
</dbReference>
<comment type="caution">
    <text evidence="10">Lacks conserved residue(s) required for the propagation of feature annotation.</text>
</comment>
<evidence type="ECO:0000256" key="7">
    <source>
        <dbReference type="ARBA" id="ARBA00022803"/>
    </source>
</evidence>
<dbReference type="GO" id="GO:0046872">
    <property type="term" value="F:metal ion binding"/>
    <property type="evidence" value="ECO:0007669"/>
    <property type="project" value="UniProtKB-KW"/>
</dbReference>
<feature type="transmembrane region" description="Helical" evidence="10">
    <location>
        <begin position="163"/>
        <end position="182"/>
    </location>
</feature>
<feature type="domain" description="Cytochrome c-type biogenesis protein H TPR" evidence="12">
    <location>
        <begin position="213"/>
        <end position="336"/>
    </location>
</feature>
<dbReference type="EMBL" id="AF386079">
    <property type="protein sequence ID" value="AAM00399.1"/>
    <property type="molecule type" value="Genomic_DNA"/>
</dbReference>
<dbReference type="Pfam" id="PF03918">
    <property type="entry name" value="CcmH"/>
    <property type="match status" value="1"/>
</dbReference>
<sequence>MRVFHFCFKVILLLLLVSVAFASSMYPLDSARKEAQFNHLLKDLRCLVCQNQDLADSNAQLAKDLRFQVYELVKEGKSDSEIMDYLTARYGDFILFKPPVKSVTLLLWFGPFLFLLIGFIIFWRTCFKRNSHENEWWLIILLVVLAVFACTLIIYPLRRNRLVSLLLAPIIFIMVFTGYYFWGDFARWQEYLHRNEAQELAQSMLKSIKSPQELIDKLKAKLDAQPESAKGWYLLGRLYSSQKDNQNASLAFAKAHQLKPEDEQFAVNYAHSLWQLSNQQFNPDILEIFHTLLKNNPRQPDALAMLAMHAYLSHDYEAAINYWQRLLQLAPAQSEEALAIRKAIAKAEKQINRGGKKSDR</sequence>
<keyword evidence="3 10" id="KW-0479">Metal-binding</keyword>
<keyword evidence="10" id="KW-1133">Transmembrane helix</keyword>
<accession>Q8RPN6</accession>
<keyword evidence="8 10" id="KW-0408">Iron</keyword>
<dbReference type="CDD" id="cd16378">
    <property type="entry name" value="CcmH_N"/>
    <property type="match status" value="1"/>
</dbReference>
<evidence type="ECO:0000256" key="10">
    <source>
        <dbReference type="RuleBase" id="RU364112"/>
    </source>
</evidence>
<protein>
    <recommendedName>
        <fullName evidence="10">Cytochrome c-type biogenesis protein</fullName>
    </recommendedName>
</protein>
<feature type="transmembrane region" description="Helical" evidence="10">
    <location>
        <begin position="105"/>
        <end position="124"/>
    </location>
</feature>
<evidence type="ECO:0000256" key="6">
    <source>
        <dbReference type="ARBA" id="ARBA00022748"/>
    </source>
</evidence>
<keyword evidence="10" id="KW-0812">Transmembrane</keyword>
<evidence type="ECO:0000256" key="8">
    <source>
        <dbReference type="ARBA" id="ARBA00023004"/>
    </source>
</evidence>
<evidence type="ECO:0000259" key="11">
    <source>
        <dbReference type="Pfam" id="PF03918"/>
    </source>
</evidence>
<dbReference type="PANTHER" id="PTHR47870:SF1">
    <property type="entry name" value="CYTOCHROME C-TYPE BIOGENESIS PROTEIN CCMH"/>
    <property type="match status" value="1"/>
</dbReference>
<keyword evidence="6" id="KW-0201">Cytochrome c-type biogenesis</keyword>
<keyword evidence="2 10" id="KW-0349">Heme</keyword>
<dbReference type="InterPro" id="IPR038297">
    <property type="entry name" value="CcmH/CycL/NrfF/Ccl2_sf"/>
</dbReference>
<evidence type="ECO:0000256" key="9">
    <source>
        <dbReference type="PROSITE-ProRule" id="PRU00339"/>
    </source>
</evidence>
<dbReference type="PROSITE" id="PS50005">
    <property type="entry name" value="TPR"/>
    <property type="match status" value="2"/>
</dbReference>
<dbReference type="InterPro" id="IPR051263">
    <property type="entry name" value="C-type_cytochrome_biogenesis"/>
</dbReference>
<name>Q8RPN6_LEGPN</name>
<comment type="similarity">
    <text evidence="1 10">Belongs to the CcmH/CycL/Ccl2/NrfF family.</text>
</comment>
<evidence type="ECO:0000256" key="4">
    <source>
        <dbReference type="ARBA" id="ARBA00022729"/>
    </source>
</evidence>
<feature type="domain" description="CcmH/CycL/Ccl2/NrfF N-terminal" evidence="11">
    <location>
        <begin position="11"/>
        <end position="134"/>
    </location>
</feature>
<dbReference type="Gene3D" id="1.25.40.10">
    <property type="entry name" value="Tetratricopeptide repeat domain"/>
    <property type="match status" value="1"/>
</dbReference>
<proteinExistence type="inferred from homology"/>
<dbReference type="InterPro" id="IPR019734">
    <property type="entry name" value="TPR_rpt"/>
</dbReference>
<comment type="function">
    <text evidence="10">Possible subunit of a heme lyase.</text>
</comment>
<feature type="repeat" description="TPR" evidence="9">
    <location>
        <begin position="300"/>
        <end position="333"/>
    </location>
</feature>
<feature type="chain" id="PRO_5011019227" description="Cytochrome c-type biogenesis protein" evidence="10">
    <location>
        <begin position="23"/>
        <end position="360"/>
    </location>
</feature>
<evidence type="ECO:0000313" key="13">
    <source>
        <dbReference type="EMBL" id="AAM00399.1"/>
    </source>
</evidence>
<evidence type="ECO:0000256" key="3">
    <source>
        <dbReference type="ARBA" id="ARBA00022723"/>
    </source>
</evidence>
<evidence type="ECO:0000256" key="2">
    <source>
        <dbReference type="ARBA" id="ARBA00022617"/>
    </source>
</evidence>
<dbReference type="Pfam" id="PF23914">
    <property type="entry name" value="TPR_CcmH_CycH"/>
    <property type="match status" value="1"/>
</dbReference>
<evidence type="ECO:0000256" key="1">
    <source>
        <dbReference type="ARBA" id="ARBA00010342"/>
    </source>
</evidence>
<organism evidence="13">
    <name type="scientific">Legionella pneumophila</name>
    <dbReference type="NCBI Taxonomy" id="446"/>
    <lineage>
        <taxon>Bacteria</taxon>
        <taxon>Pseudomonadati</taxon>
        <taxon>Pseudomonadota</taxon>
        <taxon>Gammaproteobacteria</taxon>
        <taxon>Legionellales</taxon>
        <taxon>Legionellaceae</taxon>
        <taxon>Legionella</taxon>
    </lineage>
</organism>
<dbReference type="SUPFAM" id="SSF48452">
    <property type="entry name" value="TPR-like"/>
    <property type="match status" value="1"/>
</dbReference>
<dbReference type="PANTHER" id="PTHR47870">
    <property type="entry name" value="CYTOCHROME C-TYPE BIOGENESIS PROTEIN CCMH"/>
    <property type="match status" value="1"/>
</dbReference>
<evidence type="ECO:0000256" key="5">
    <source>
        <dbReference type="ARBA" id="ARBA00022737"/>
    </source>
</evidence>